<dbReference type="PANTHER" id="PTHR13812">
    <property type="entry name" value="KETIMINE REDUCTASE MU-CRYSTALLIN"/>
    <property type="match status" value="1"/>
</dbReference>
<evidence type="ECO:0000256" key="9">
    <source>
        <dbReference type="ARBA" id="ARBA00093227"/>
    </source>
</evidence>
<comment type="catalytic activity">
    <reaction evidence="14">
        <text>L-pipecolate + NADP(+) = Delta(1)-piperideine-2-carboxylate + NADPH + H(+)</text>
        <dbReference type="Rhea" id="RHEA:12524"/>
        <dbReference type="ChEBI" id="CHEBI:15378"/>
        <dbReference type="ChEBI" id="CHEBI:57783"/>
        <dbReference type="ChEBI" id="CHEBI:58349"/>
        <dbReference type="ChEBI" id="CHEBI:61185"/>
        <dbReference type="ChEBI" id="CHEBI:77631"/>
        <dbReference type="EC" id="1.5.1.1"/>
    </reaction>
    <physiologicalReaction direction="right-to-left" evidence="14">
        <dbReference type="Rhea" id="RHEA:12526"/>
    </physiologicalReaction>
</comment>
<proteinExistence type="inferred from homology"/>
<dbReference type="InterPro" id="IPR023401">
    <property type="entry name" value="ODC_N"/>
</dbReference>
<evidence type="ECO:0000256" key="7">
    <source>
        <dbReference type="ARBA" id="ARBA00093203"/>
    </source>
</evidence>
<dbReference type="EC" id="1.5.1.25" evidence="2"/>
<dbReference type="Proteomes" id="UP001329430">
    <property type="component" value="Chromosome 7"/>
</dbReference>
<evidence type="ECO:0000256" key="4">
    <source>
        <dbReference type="ARBA" id="ARBA00033420"/>
    </source>
</evidence>
<dbReference type="Gene3D" id="3.40.50.720">
    <property type="entry name" value="NAD(P)-binding Rossmann-like Domain"/>
    <property type="match status" value="1"/>
</dbReference>
<dbReference type="GO" id="GO:0047127">
    <property type="term" value="F:thiomorpholine-carboxylate dehydrogenase activity"/>
    <property type="evidence" value="ECO:0007669"/>
    <property type="project" value="UniProtKB-EC"/>
</dbReference>
<sequence>MDTLMYINENRVRELLDWDKVFEVTEKAMEAVARNRAIQNARSVTDLNQSNLLFVMPGRLNDNDNGALGCKIVSYFPQNTNLPPLMANIVLMDDATGALQAVIAATEITAWRTAAASAVATKYLHNENNKILAIIGAGAQAKIHAVCLSYFFKFEEVRVWNRNEERAMKLVAELNDDGKSKCRFTACGSVQSCVADADVLVTTTGADDTLLKLEWLKQDVHINAVGVSLNCREIDDEVYKASNVYIDHWEGARDELKHLLDIGIQFKGQIGDLICGSIKPPSEKSITIFESLGMAVEDCAMARMIYDLHVEKSNVTDKRVVK</sequence>
<dbReference type="Pfam" id="PF02423">
    <property type="entry name" value="OCD_Mu_crystall"/>
    <property type="match status" value="1"/>
</dbReference>
<evidence type="ECO:0000256" key="14">
    <source>
        <dbReference type="ARBA" id="ARBA00093273"/>
    </source>
</evidence>
<dbReference type="GO" id="GO:0005737">
    <property type="term" value="C:cytoplasm"/>
    <property type="evidence" value="ECO:0007669"/>
    <property type="project" value="TreeGrafter"/>
</dbReference>
<comment type="catalytic activity">
    <reaction evidence="13">
        <text>L-proline + NAD(+) = 1-pyrroline-2-carboxylate + NADH + H(+)</text>
        <dbReference type="Rhea" id="RHEA:20321"/>
        <dbReference type="ChEBI" id="CHEBI:15378"/>
        <dbReference type="ChEBI" id="CHEBI:39785"/>
        <dbReference type="ChEBI" id="CHEBI:57540"/>
        <dbReference type="ChEBI" id="CHEBI:57945"/>
        <dbReference type="ChEBI" id="CHEBI:60039"/>
        <dbReference type="EC" id="1.5.1.1"/>
    </reaction>
    <physiologicalReaction direction="right-to-left" evidence="13">
        <dbReference type="Rhea" id="RHEA:20323"/>
    </physiologicalReaction>
</comment>
<name>A0AAN7VDV7_9COLE</name>
<dbReference type="Gene3D" id="3.30.1780.10">
    <property type="entry name" value="ornithine cyclodeaminase, domain 1"/>
    <property type="match status" value="1"/>
</dbReference>
<comment type="catalytic activity">
    <reaction evidence="6">
        <text>Delta(2)-thiazoline-2-carboxylate + NADPH + 2 H(+) = L-thiazolidine-2-carboxylate + NADP(+)</text>
        <dbReference type="Rhea" id="RHEA:68072"/>
        <dbReference type="ChEBI" id="CHEBI:15378"/>
        <dbReference type="ChEBI" id="CHEBI:57783"/>
        <dbReference type="ChEBI" id="CHEBI:58349"/>
        <dbReference type="ChEBI" id="CHEBI:176895"/>
        <dbReference type="ChEBI" id="CHEBI:176896"/>
    </reaction>
    <physiologicalReaction direction="left-to-right" evidence="6">
        <dbReference type="Rhea" id="RHEA:68073"/>
    </physiologicalReaction>
</comment>
<dbReference type="EMBL" id="JAVRBK010000007">
    <property type="protein sequence ID" value="KAK5641569.1"/>
    <property type="molecule type" value="Genomic_DNA"/>
</dbReference>
<comment type="similarity">
    <text evidence="1">Belongs to the ornithine cyclodeaminase/mu-crystallin family.</text>
</comment>
<evidence type="ECO:0000256" key="5">
    <source>
        <dbReference type="ARBA" id="ARBA00093190"/>
    </source>
</evidence>
<evidence type="ECO:0000256" key="12">
    <source>
        <dbReference type="ARBA" id="ARBA00093263"/>
    </source>
</evidence>
<comment type="caution">
    <text evidence="18">The sequence shown here is derived from an EMBL/GenBank/DDBJ whole genome shotgun (WGS) entry which is preliminary data.</text>
</comment>
<dbReference type="InterPro" id="IPR036291">
    <property type="entry name" value="NAD(P)-bd_dom_sf"/>
</dbReference>
<evidence type="ECO:0000256" key="11">
    <source>
        <dbReference type="ARBA" id="ARBA00093250"/>
    </source>
</evidence>
<evidence type="ECO:0000256" key="8">
    <source>
        <dbReference type="ARBA" id="ARBA00093226"/>
    </source>
</evidence>
<protein>
    <recommendedName>
        <fullName evidence="3">Ketimine reductase mu-crystallin</fullName>
        <ecNumber evidence="16">1.5.1.1</ecNumber>
        <ecNumber evidence="2">1.5.1.25</ecNumber>
    </recommendedName>
    <alternativeName>
        <fullName evidence="17">1-piperideine-2-carboxylate/1-pyrroline-2-carboxylate reductase</fullName>
    </alternativeName>
    <alternativeName>
        <fullName evidence="4">NADP-regulated thyroid-hormone-binding protein</fullName>
    </alternativeName>
</protein>
<comment type="catalytic activity">
    <reaction evidence="9">
        <text>(S)-cystathionine ketimine + NADPH + 2 H(+) = (3R,5S)-2,3,5,6,7-pentahydro-1,4-thiazepine-3,5-dicarboxylate + NADP(+)</text>
        <dbReference type="Rhea" id="RHEA:68036"/>
        <dbReference type="ChEBI" id="CHEBI:15378"/>
        <dbReference type="ChEBI" id="CHEBI:57783"/>
        <dbReference type="ChEBI" id="CHEBI:58349"/>
        <dbReference type="ChEBI" id="CHEBI:176808"/>
        <dbReference type="ChEBI" id="CHEBI:176810"/>
    </reaction>
    <physiologicalReaction direction="left-to-right" evidence="9">
        <dbReference type="Rhea" id="RHEA:68037"/>
    </physiologicalReaction>
</comment>
<evidence type="ECO:0000313" key="18">
    <source>
        <dbReference type="EMBL" id="KAK5641569.1"/>
    </source>
</evidence>
<comment type="catalytic activity">
    <reaction evidence="5">
        <text>L-pipecolate + NAD(+) = Delta(1)-piperideine-2-carboxylate + NADH + H(+)</text>
        <dbReference type="Rhea" id="RHEA:30807"/>
        <dbReference type="ChEBI" id="CHEBI:15378"/>
        <dbReference type="ChEBI" id="CHEBI:57540"/>
        <dbReference type="ChEBI" id="CHEBI:57945"/>
        <dbReference type="ChEBI" id="CHEBI:61185"/>
        <dbReference type="ChEBI" id="CHEBI:77631"/>
        <dbReference type="EC" id="1.5.1.1"/>
    </reaction>
    <physiologicalReaction direction="right-to-left" evidence="5">
        <dbReference type="Rhea" id="RHEA:30809"/>
    </physiologicalReaction>
</comment>
<evidence type="ECO:0000256" key="15">
    <source>
        <dbReference type="ARBA" id="ARBA00093567"/>
    </source>
</evidence>
<comment type="catalytic activity">
    <reaction evidence="8">
        <text>(3R)-1,4-thiomorpholine-3-carboxylate + NAD(+) = 3,4-dehydrothiomorpholine-3-carboxylate + NADH + 2 H(+)</text>
        <dbReference type="Rhea" id="RHEA:12504"/>
        <dbReference type="ChEBI" id="CHEBI:15378"/>
        <dbReference type="ChEBI" id="CHEBI:57540"/>
        <dbReference type="ChEBI" id="CHEBI:57945"/>
        <dbReference type="ChEBI" id="CHEBI:58517"/>
        <dbReference type="ChEBI" id="CHEBI:176873"/>
        <dbReference type="EC" id="1.5.1.25"/>
    </reaction>
    <physiologicalReaction direction="right-to-left" evidence="8">
        <dbReference type="Rhea" id="RHEA:12506"/>
    </physiologicalReaction>
</comment>
<gene>
    <name evidence="18" type="ORF">RI129_010116</name>
</gene>
<evidence type="ECO:0000256" key="16">
    <source>
        <dbReference type="ARBA" id="ARBA00093598"/>
    </source>
</evidence>
<evidence type="ECO:0000313" key="19">
    <source>
        <dbReference type="Proteomes" id="UP001329430"/>
    </source>
</evidence>
<dbReference type="EC" id="1.5.1.1" evidence="16"/>
<evidence type="ECO:0000256" key="3">
    <source>
        <dbReference type="ARBA" id="ARBA00015173"/>
    </source>
</evidence>
<dbReference type="GO" id="GO:0042562">
    <property type="term" value="F:hormone binding"/>
    <property type="evidence" value="ECO:0007669"/>
    <property type="project" value="TreeGrafter"/>
</dbReference>
<dbReference type="PIRSF" id="PIRSF001439">
    <property type="entry name" value="CryM"/>
    <property type="match status" value="1"/>
</dbReference>
<comment type="catalytic activity">
    <reaction evidence="10">
        <text>(R)-lanthionine ketimine + NADPH + 2 H(+) = (3R,5R)-1,4-thiomorpholine-3,5-dicarboxylate + NADP(+)</text>
        <dbReference type="Rhea" id="RHEA:68040"/>
        <dbReference type="ChEBI" id="CHEBI:15378"/>
        <dbReference type="ChEBI" id="CHEBI:57783"/>
        <dbReference type="ChEBI" id="CHEBI:58349"/>
        <dbReference type="ChEBI" id="CHEBI:176891"/>
        <dbReference type="ChEBI" id="CHEBI:176892"/>
    </reaction>
    <physiologicalReaction direction="left-to-right" evidence="10">
        <dbReference type="Rhea" id="RHEA:68041"/>
    </physiologicalReaction>
</comment>
<evidence type="ECO:0000256" key="17">
    <source>
        <dbReference type="ARBA" id="ARBA00093650"/>
    </source>
</evidence>
<evidence type="ECO:0000256" key="2">
    <source>
        <dbReference type="ARBA" id="ARBA00012883"/>
    </source>
</evidence>
<dbReference type="GO" id="GO:0050241">
    <property type="term" value="F:pyrroline-2-carboxylate reductase activity"/>
    <property type="evidence" value="ECO:0007669"/>
    <property type="project" value="UniProtKB-EC"/>
</dbReference>
<comment type="catalytic activity">
    <reaction evidence="7">
        <text>L-proline + NADP(+) = 1-pyrroline-2-carboxylate + NADPH + H(+)</text>
        <dbReference type="Rhea" id="RHEA:20317"/>
        <dbReference type="ChEBI" id="CHEBI:15378"/>
        <dbReference type="ChEBI" id="CHEBI:39785"/>
        <dbReference type="ChEBI" id="CHEBI:57783"/>
        <dbReference type="ChEBI" id="CHEBI:58349"/>
        <dbReference type="ChEBI" id="CHEBI:60039"/>
        <dbReference type="EC" id="1.5.1.1"/>
    </reaction>
    <physiologicalReaction direction="right-to-left" evidence="7">
        <dbReference type="Rhea" id="RHEA:20319"/>
    </physiologicalReaction>
</comment>
<dbReference type="SUPFAM" id="SSF51735">
    <property type="entry name" value="NAD(P)-binding Rossmann-fold domains"/>
    <property type="match status" value="1"/>
</dbReference>
<reference evidence="18 19" key="1">
    <citation type="journal article" date="2024" name="Insects">
        <title>An Improved Chromosome-Level Genome Assembly of the Firefly Pyrocoelia pectoralis.</title>
        <authorList>
            <person name="Fu X."/>
            <person name="Meyer-Rochow V.B."/>
            <person name="Ballantyne L."/>
            <person name="Zhu X."/>
        </authorList>
    </citation>
    <scope>NUCLEOTIDE SEQUENCE [LARGE SCALE GENOMIC DNA]</scope>
    <source>
        <strain evidence="18">XCY_ONT2</strain>
    </source>
</reference>
<comment type="catalytic activity">
    <reaction evidence="11">
        <text>(S)-cystathionine ketimine + NADH + 2 H(+) = (3R,5S)-2,3,5,6,7-pentahydro-1,4-thiazepine-3,5-dicarboxylate + NAD(+)</text>
        <dbReference type="Rhea" id="RHEA:68032"/>
        <dbReference type="ChEBI" id="CHEBI:15378"/>
        <dbReference type="ChEBI" id="CHEBI:57540"/>
        <dbReference type="ChEBI" id="CHEBI:57945"/>
        <dbReference type="ChEBI" id="CHEBI:176808"/>
        <dbReference type="ChEBI" id="CHEBI:176810"/>
    </reaction>
    <physiologicalReaction direction="left-to-right" evidence="11">
        <dbReference type="Rhea" id="RHEA:68033"/>
    </physiologicalReaction>
</comment>
<evidence type="ECO:0000256" key="13">
    <source>
        <dbReference type="ARBA" id="ARBA00093264"/>
    </source>
</evidence>
<comment type="catalytic activity">
    <reaction evidence="12">
        <text>(3R)-1,4-thiomorpholine-3-carboxylate + NADP(+) = 3,4-dehydrothiomorpholine-3-carboxylate + NADPH + 2 H(+)</text>
        <dbReference type="Rhea" id="RHEA:12500"/>
        <dbReference type="ChEBI" id="CHEBI:15378"/>
        <dbReference type="ChEBI" id="CHEBI:57783"/>
        <dbReference type="ChEBI" id="CHEBI:58349"/>
        <dbReference type="ChEBI" id="CHEBI:58517"/>
        <dbReference type="ChEBI" id="CHEBI:176873"/>
        <dbReference type="EC" id="1.5.1.25"/>
    </reaction>
    <physiologicalReaction direction="right-to-left" evidence="12">
        <dbReference type="Rhea" id="RHEA:12502"/>
    </physiologicalReaction>
</comment>
<comment type="subunit">
    <text evidence="15">Homodimer. Binds the thyroid hormone triiodothyronine (T3); T3 binding inhibits enzymatic activity.</text>
</comment>
<dbReference type="PANTHER" id="PTHR13812:SF19">
    <property type="entry name" value="KETIMINE REDUCTASE MU-CRYSTALLIN"/>
    <property type="match status" value="1"/>
</dbReference>
<dbReference type="InterPro" id="IPR003462">
    <property type="entry name" value="ODC_Mu_crystall"/>
</dbReference>
<dbReference type="AlphaFoldDB" id="A0AAN7VDV7"/>
<evidence type="ECO:0000256" key="10">
    <source>
        <dbReference type="ARBA" id="ARBA00093248"/>
    </source>
</evidence>
<organism evidence="18 19">
    <name type="scientific">Pyrocoelia pectoralis</name>
    <dbReference type="NCBI Taxonomy" id="417401"/>
    <lineage>
        <taxon>Eukaryota</taxon>
        <taxon>Metazoa</taxon>
        <taxon>Ecdysozoa</taxon>
        <taxon>Arthropoda</taxon>
        <taxon>Hexapoda</taxon>
        <taxon>Insecta</taxon>
        <taxon>Pterygota</taxon>
        <taxon>Neoptera</taxon>
        <taxon>Endopterygota</taxon>
        <taxon>Coleoptera</taxon>
        <taxon>Polyphaga</taxon>
        <taxon>Elateriformia</taxon>
        <taxon>Elateroidea</taxon>
        <taxon>Lampyridae</taxon>
        <taxon>Lampyrinae</taxon>
        <taxon>Pyrocoelia</taxon>
    </lineage>
</organism>
<evidence type="ECO:0000256" key="1">
    <source>
        <dbReference type="ARBA" id="ARBA00008903"/>
    </source>
</evidence>
<evidence type="ECO:0000256" key="6">
    <source>
        <dbReference type="ARBA" id="ARBA00093197"/>
    </source>
</evidence>
<keyword evidence="19" id="KW-1185">Reference proteome</keyword>
<accession>A0AAN7VDV7</accession>